<dbReference type="Proteomes" id="UP000281192">
    <property type="component" value="Chromosome"/>
</dbReference>
<accession>A0A2N5CS97</accession>
<keyword evidence="2" id="KW-0732">Signal</keyword>
<dbReference type="Pfam" id="PF00578">
    <property type="entry name" value="AhpC-TSA"/>
    <property type="match status" value="1"/>
</dbReference>
<dbReference type="EMBL" id="CP026100">
    <property type="protein sequence ID" value="AYV49072.1"/>
    <property type="molecule type" value="Genomic_DNA"/>
</dbReference>
<dbReference type="PANTHER" id="PTHR42852:SF17">
    <property type="entry name" value="THIOREDOXIN-LIKE PROTEIN HI_1115"/>
    <property type="match status" value="1"/>
</dbReference>
<keyword evidence="1" id="KW-0676">Redox-active center</keyword>
<dbReference type="PANTHER" id="PTHR42852">
    <property type="entry name" value="THIOL:DISULFIDE INTERCHANGE PROTEIN DSBE"/>
    <property type="match status" value="1"/>
</dbReference>
<dbReference type="InterPro" id="IPR013766">
    <property type="entry name" value="Thioredoxin_domain"/>
</dbReference>
<evidence type="ECO:0000313" key="7">
    <source>
        <dbReference type="Proteomes" id="UP000281192"/>
    </source>
</evidence>
<evidence type="ECO:0000313" key="6">
    <source>
        <dbReference type="Proteomes" id="UP000234483"/>
    </source>
</evidence>
<dbReference type="RefSeq" id="WP_101713661.1">
    <property type="nucleotide sequence ID" value="NZ_CP026100.1"/>
</dbReference>
<dbReference type="InterPro" id="IPR017937">
    <property type="entry name" value="Thioredoxin_CS"/>
</dbReference>
<evidence type="ECO:0000256" key="1">
    <source>
        <dbReference type="ARBA" id="ARBA00023284"/>
    </source>
</evidence>
<keyword evidence="7" id="KW-1185">Reference proteome</keyword>
<feature type="chain" id="PRO_5044577844" description="Thioredoxin domain-containing protein" evidence="2">
    <location>
        <begin position="24"/>
        <end position="173"/>
    </location>
</feature>
<evidence type="ECO:0000313" key="5">
    <source>
        <dbReference type="EMBL" id="PLR13341.1"/>
    </source>
</evidence>
<feature type="domain" description="Thioredoxin" evidence="3">
    <location>
        <begin position="28"/>
        <end position="165"/>
    </location>
</feature>
<dbReference type="AlphaFoldDB" id="A0A2N5CS97"/>
<dbReference type="InterPro" id="IPR000866">
    <property type="entry name" value="AhpC/TSA"/>
</dbReference>
<gene>
    <name evidence="4" type="ORF">C1707_24005</name>
    <name evidence="5" type="ORF">CFHF_14245</name>
</gene>
<dbReference type="InterPro" id="IPR050553">
    <property type="entry name" value="Thioredoxin_ResA/DsbE_sf"/>
</dbReference>
<feature type="signal peptide" evidence="2">
    <location>
        <begin position="1"/>
        <end position="23"/>
    </location>
</feature>
<dbReference type="EMBL" id="PJRQ01000029">
    <property type="protein sequence ID" value="PLR13341.1"/>
    <property type="molecule type" value="Genomic_DNA"/>
</dbReference>
<reference evidence="5 6" key="1">
    <citation type="submission" date="2017-12" db="EMBL/GenBank/DDBJ databases">
        <title>The genome sequence of Caulobacter flavus CGMCC1 15093.</title>
        <authorList>
            <person name="Gao J."/>
            <person name="Mao X."/>
            <person name="Sun J."/>
        </authorList>
    </citation>
    <scope>NUCLEOTIDE SEQUENCE [LARGE SCALE GENOMIC DNA]</scope>
    <source>
        <strain evidence="5 6">CGMCC1 15093</strain>
    </source>
</reference>
<name>A0A2N5CS97_9CAUL</name>
<sequence length="173" mass="18634">MRRRDVMTGGLAAGLAVPGLALAKPKHAVAGDVAPEFSIATVNNGVHRLADMLGDVVVINYWASWCAPCRAEMLALDQYMREKAGKGLRIYAVNIESSPPEKAMRDLSAALSFPVGRRLAGKGYGKIDNAVPTNFVIDRKCVVRHAKAGAFSYDSFSRLLNPLLAEPRPVEVA</sequence>
<evidence type="ECO:0000259" key="3">
    <source>
        <dbReference type="PROSITE" id="PS51352"/>
    </source>
</evidence>
<organism evidence="5 6">
    <name type="scientific">Caulobacter flavus</name>
    <dbReference type="NCBI Taxonomy" id="1679497"/>
    <lineage>
        <taxon>Bacteria</taxon>
        <taxon>Pseudomonadati</taxon>
        <taxon>Pseudomonadota</taxon>
        <taxon>Alphaproteobacteria</taxon>
        <taxon>Caulobacterales</taxon>
        <taxon>Caulobacteraceae</taxon>
        <taxon>Caulobacter</taxon>
    </lineage>
</organism>
<dbReference type="PROSITE" id="PS00194">
    <property type="entry name" value="THIOREDOXIN_1"/>
    <property type="match status" value="1"/>
</dbReference>
<dbReference type="CDD" id="cd02966">
    <property type="entry name" value="TlpA_like_family"/>
    <property type="match status" value="1"/>
</dbReference>
<evidence type="ECO:0000256" key="2">
    <source>
        <dbReference type="SAM" id="SignalP"/>
    </source>
</evidence>
<protein>
    <recommendedName>
        <fullName evidence="3">Thioredoxin domain-containing protein</fullName>
    </recommendedName>
</protein>
<dbReference type="Gene3D" id="3.40.30.10">
    <property type="entry name" value="Glutaredoxin"/>
    <property type="match status" value="1"/>
</dbReference>
<proteinExistence type="predicted"/>
<dbReference type="Proteomes" id="UP000234483">
    <property type="component" value="Unassembled WGS sequence"/>
</dbReference>
<reference evidence="4 7" key="2">
    <citation type="submission" date="2018-01" db="EMBL/GenBank/DDBJ databases">
        <title>Complete genome sequence of Caulobacter flavus RHGG3.</title>
        <authorList>
            <person name="Yang E."/>
        </authorList>
    </citation>
    <scope>NUCLEOTIDE SEQUENCE [LARGE SCALE GENOMIC DNA]</scope>
    <source>
        <strain evidence="4 7">RHGG3</strain>
    </source>
</reference>
<dbReference type="GO" id="GO:0016209">
    <property type="term" value="F:antioxidant activity"/>
    <property type="evidence" value="ECO:0007669"/>
    <property type="project" value="InterPro"/>
</dbReference>
<evidence type="ECO:0000313" key="4">
    <source>
        <dbReference type="EMBL" id="AYV49072.1"/>
    </source>
</evidence>
<dbReference type="InterPro" id="IPR036249">
    <property type="entry name" value="Thioredoxin-like_sf"/>
</dbReference>
<dbReference type="GO" id="GO:0015036">
    <property type="term" value="F:disulfide oxidoreductase activity"/>
    <property type="evidence" value="ECO:0007669"/>
    <property type="project" value="UniProtKB-ARBA"/>
</dbReference>
<dbReference type="PROSITE" id="PS51352">
    <property type="entry name" value="THIOREDOXIN_2"/>
    <property type="match status" value="1"/>
</dbReference>
<dbReference type="SUPFAM" id="SSF52833">
    <property type="entry name" value="Thioredoxin-like"/>
    <property type="match status" value="1"/>
</dbReference>
<dbReference type="KEGG" id="cfh:C1707_24005"/>
<dbReference type="OrthoDB" id="9799347at2"/>